<gene>
    <name evidence="3" type="ORF">UHOR_03630</name>
</gene>
<evidence type="ECO:0000256" key="2">
    <source>
        <dbReference type="SAM" id="Phobius"/>
    </source>
</evidence>
<dbReference type="OrthoDB" id="414175at2759"/>
<evidence type="ECO:0000256" key="1">
    <source>
        <dbReference type="SAM" id="MobiDB-lite"/>
    </source>
</evidence>
<evidence type="ECO:0000313" key="4">
    <source>
        <dbReference type="Proteomes" id="UP000006174"/>
    </source>
</evidence>
<proteinExistence type="predicted"/>
<accession>I2FYV0</accession>
<keyword evidence="2" id="KW-1133">Transmembrane helix</keyword>
<feature type="region of interest" description="Disordered" evidence="1">
    <location>
        <begin position="1"/>
        <end position="29"/>
    </location>
</feature>
<dbReference type="HOGENOM" id="CLU_022549_1_1_1"/>
<dbReference type="Gene3D" id="3.90.550.50">
    <property type="match status" value="1"/>
</dbReference>
<dbReference type="Gene3D" id="3.60.130.30">
    <property type="match status" value="1"/>
</dbReference>
<keyword evidence="2" id="KW-0812">Transmembrane</keyword>
<dbReference type="Gene3D" id="3.50.4.10">
    <property type="entry name" value="Hepatocyte Growth Factor"/>
    <property type="match status" value="1"/>
</dbReference>
<organism evidence="3 4">
    <name type="scientific">Ustilago hordei</name>
    <name type="common">Barley covered smut fungus</name>
    <dbReference type="NCBI Taxonomy" id="120017"/>
    <lineage>
        <taxon>Eukaryota</taxon>
        <taxon>Fungi</taxon>
        <taxon>Dikarya</taxon>
        <taxon>Basidiomycota</taxon>
        <taxon>Ustilaginomycotina</taxon>
        <taxon>Ustilaginomycetes</taxon>
        <taxon>Ustilaginales</taxon>
        <taxon>Ustilaginaceae</taxon>
        <taxon>Ustilago</taxon>
    </lineage>
</organism>
<evidence type="ECO:0008006" key="5">
    <source>
        <dbReference type="Google" id="ProtNLM"/>
    </source>
</evidence>
<feature type="region of interest" description="Disordered" evidence="1">
    <location>
        <begin position="113"/>
        <end position="134"/>
    </location>
</feature>
<dbReference type="OMA" id="SPVWPKK"/>
<feature type="transmembrane region" description="Helical" evidence="2">
    <location>
        <begin position="57"/>
        <end position="75"/>
    </location>
</feature>
<comment type="caution">
    <text evidence="3">The sequence shown here is derived from an EMBL/GenBank/DDBJ whole genome shotgun (WGS) entry which is preliminary data.</text>
</comment>
<dbReference type="STRING" id="1128400.I2FYV0"/>
<keyword evidence="4" id="KW-1185">Reference proteome</keyword>
<reference evidence="3 4" key="1">
    <citation type="journal article" date="2012" name="Plant Cell">
        <title>Genome comparison of barley and maize smut fungi reveals targeted loss of RNA silencing components and species-specific presence of transposable elements.</title>
        <authorList>
            <person name="Laurie J.D."/>
            <person name="Ali S."/>
            <person name="Linning R."/>
            <person name="Mannhaupt G."/>
            <person name="Wong P."/>
            <person name="Gueldener U."/>
            <person name="Muensterkoetter M."/>
            <person name="Moore R."/>
            <person name="Kahmann R."/>
            <person name="Bakkeren G."/>
            <person name="Schirawski J."/>
        </authorList>
    </citation>
    <scope>NUCLEOTIDE SEQUENCE [LARGE SCALE GENOMIC DNA]</scope>
    <source>
        <strain evidence="4">Uh4875-4</strain>
    </source>
</reference>
<feature type="compositionally biased region" description="Basic and acidic residues" evidence="1">
    <location>
        <begin position="1"/>
        <end position="12"/>
    </location>
</feature>
<protein>
    <recommendedName>
        <fullName evidence="5">Apple domain-containing protein</fullName>
    </recommendedName>
</protein>
<name>I2FYV0_USTHO</name>
<keyword evidence="2" id="KW-0472">Membrane</keyword>
<evidence type="ECO:0000313" key="3">
    <source>
        <dbReference type="EMBL" id="CCF52093.1"/>
    </source>
</evidence>
<dbReference type="EMBL" id="CAGI01000171">
    <property type="protein sequence ID" value="CCF52093.1"/>
    <property type="molecule type" value="Genomic_DNA"/>
</dbReference>
<dbReference type="eggNOG" id="KOG2246">
    <property type="taxonomic scope" value="Eukaryota"/>
</dbReference>
<sequence>MSDYNGERRESPHVTISYRDDEDDDKNVHPHTHLLSSTISASQPAVPAKRRSCFRRIVLFIAMIAMGIGIFELAFHGKEAESLQVAKQKVVELQQELGQKVKSSYGKMMATISQLPTTPSPKGEAGKTQTKEGEAELDTIKSKSVIVLKTGASVLFDRLPIQLLQAQQVIHPQVHLTGQLNYSGPTYLIYSDADIQVGLFAVRDALTNVSSFVRNDKAFSTQYKQLHTLLSSGDDFKASSFRDGWTLDKWKFLYMWEDAFHRNPDADWYIGYEADTYVLWDSLFKFLLTQDAGKEQLYGCPSILVRNQELFANGGCPYVISGALMRATYGKDPHFASKFDKEVKVSCCGDAELSIALRHSGSAVIRNLANAGARFQGERPREILFDKDNWCQPVLNFHHLKTEEVSWLSQVEKSIREQKSANQTILYSDIFDHILPHILTVALEGLSKESNETDTVELNPTQDDWEAFGSADKGVKQGRRTEDVKDCKKQCLDSKGCTSWFWIKVTEQDPDGDCYLMHGAVKIGKSYEGTGLRTSGWIDATSKPHTDNNDDDPSILFNFGGEAWLALLEIGVKVKLRPLDVAIMTSNKYERYTILDDDDEGVRWAVGGFMRVSVLQKHPSAHSQKNAKLHLPLSSSM</sequence>
<dbReference type="AlphaFoldDB" id="I2FYV0"/>
<dbReference type="Proteomes" id="UP000006174">
    <property type="component" value="Unassembled WGS sequence"/>
</dbReference>